<feature type="region of interest" description="Disordered" evidence="1">
    <location>
        <begin position="126"/>
        <end position="146"/>
    </location>
</feature>
<accession>A0A9Q8STW9</accession>
<reference evidence="2" key="1">
    <citation type="journal article" date="2021" name="Mol. Plant Microbe Interact.">
        <title>Complete Genome Sequence of the Plant-Pathogenic Fungus Colletotrichum lupini.</title>
        <authorList>
            <person name="Baroncelli R."/>
            <person name="Pensec F."/>
            <person name="Da Lio D."/>
            <person name="Boufleur T."/>
            <person name="Vicente I."/>
            <person name="Sarrocco S."/>
            <person name="Picot A."/>
            <person name="Baraldi E."/>
            <person name="Sukno S."/>
            <person name="Thon M."/>
            <person name="Le Floch G."/>
        </authorList>
    </citation>
    <scope>NUCLEOTIDE SEQUENCE</scope>
    <source>
        <strain evidence="2">IMI 504893</strain>
    </source>
</reference>
<sequence length="568" mass="62152">MTGMRKAAGGIPKKTTFEKLGASHVCLASALSSWSNHGENHVARLKPSPGVFPGLKKIGSSDFPRPMRELALKWTKEISDRETVGSGSPDFGEPLQGILGNEITRLCFFLPFLEAGWMPQIEPNFHNPKERPNMTESCRVCDPRSEGRPADSLQIDRIAIAYAIDATAIEDVMEIFDHRLATVPLTGETVMVRLNSREVAWRSKVNVIALPDLRTAGKLKPKEMCQDPEKPNVWVNRSFWNLPRSTRRIRSKQQIGGTDVDLGTPRFKESGGRNVGSGKRSRIVFRRTIYLRTGMAVRVAESLDCCRFLPSARKIHLCPVWKPSVPRKGGKPQLGAGSPSRTADAILEKRPKMALAVTRSRSVGRLQNTLITLAHGDIRLIPSLSATQLNRSNDVGDGNRSATLRNSAAKFGQEFSLRRTIWLSRYGYICDVLGPLHLSFSMFHHSNVRLADVIVEREVSTKRSSLTVCSYSRGKTGPPSQVISSGGGIQCPIDTLVGDAVCGLDTKSAGSSGDALREGHCLSPGGKTGRGQVIQPQASAASRSSISQRHFALVARPFTDCDRFPALL</sequence>
<gene>
    <name evidence="2" type="ORF">CLUP02_08926</name>
</gene>
<feature type="region of interest" description="Disordered" evidence="1">
    <location>
        <begin position="508"/>
        <end position="532"/>
    </location>
</feature>
<evidence type="ECO:0000256" key="1">
    <source>
        <dbReference type="SAM" id="MobiDB-lite"/>
    </source>
</evidence>
<proteinExistence type="predicted"/>
<dbReference type="AlphaFoldDB" id="A0A9Q8STW9"/>
<dbReference type="GeneID" id="73342917"/>
<protein>
    <submittedName>
        <fullName evidence="2">Uncharacterized protein</fullName>
    </submittedName>
</protein>
<keyword evidence="3" id="KW-1185">Reference proteome</keyword>
<evidence type="ECO:0000313" key="2">
    <source>
        <dbReference type="EMBL" id="UQC83431.1"/>
    </source>
</evidence>
<name>A0A9Q8STW9_9PEZI</name>
<dbReference type="EMBL" id="CP019476">
    <property type="protein sequence ID" value="UQC83431.1"/>
    <property type="molecule type" value="Genomic_DNA"/>
</dbReference>
<dbReference type="KEGG" id="clup:CLUP02_08926"/>
<evidence type="ECO:0000313" key="3">
    <source>
        <dbReference type="Proteomes" id="UP000830671"/>
    </source>
</evidence>
<dbReference type="RefSeq" id="XP_049145050.1">
    <property type="nucleotide sequence ID" value="XM_049287907.1"/>
</dbReference>
<organism evidence="2 3">
    <name type="scientific">Colletotrichum lupini</name>
    <dbReference type="NCBI Taxonomy" id="145971"/>
    <lineage>
        <taxon>Eukaryota</taxon>
        <taxon>Fungi</taxon>
        <taxon>Dikarya</taxon>
        <taxon>Ascomycota</taxon>
        <taxon>Pezizomycotina</taxon>
        <taxon>Sordariomycetes</taxon>
        <taxon>Hypocreomycetidae</taxon>
        <taxon>Glomerellales</taxon>
        <taxon>Glomerellaceae</taxon>
        <taxon>Colletotrichum</taxon>
        <taxon>Colletotrichum acutatum species complex</taxon>
    </lineage>
</organism>
<feature type="compositionally biased region" description="Basic and acidic residues" evidence="1">
    <location>
        <begin position="127"/>
        <end position="146"/>
    </location>
</feature>
<dbReference type="Proteomes" id="UP000830671">
    <property type="component" value="Chromosome 4"/>
</dbReference>